<evidence type="ECO:0000256" key="1">
    <source>
        <dbReference type="SAM" id="MobiDB-lite"/>
    </source>
</evidence>
<evidence type="ECO:0000313" key="2">
    <source>
        <dbReference type="EMBL" id="KAF4037713.1"/>
    </source>
</evidence>
<organism evidence="2 3">
    <name type="scientific">Phytophthora infestans</name>
    <name type="common">Potato late blight agent</name>
    <name type="synonym">Botrytis infestans</name>
    <dbReference type="NCBI Taxonomy" id="4787"/>
    <lineage>
        <taxon>Eukaryota</taxon>
        <taxon>Sar</taxon>
        <taxon>Stramenopiles</taxon>
        <taxon>Oomycota</taxon>
        <taxon>Peronosporomycetes</taxon>
        <taxon>Peronosporales</taxon>
        <taxon>Peronosporaceae</taxon>
        <taxon>Phytophthora</taxon>
    </lineage>
</organism>
<sequence length="84" mass="9365">MGEADTETRHLMGECASYGKSVSKSNMAKHRKVCETKKLSETRKVSNAISREKIVKLSDMPLDVEPMREKKMGGGTKLDPSSRH</sequence>
<accession>A0A833WCY7</accession>
<evidence type="ECO:0000313" key="3">
    <source>
        <dbReference type="Proteomes" id="UP000602510"/>
    </source>
</evidence>
<gene>
    <name evidence="2" type="ORF">GN244_ATG10158</name>
</gene>
<feature type="region of interest" description="Disordered" evidence="1">
    <location>
        <begin position="60"/>
        <end position="84"/>
    </location>
</feature>
<dbReference type="AlphaFoldDB" id="A0A833WCY7"/>
<dbReference type="Proteomes" id="UP000602510">
    <property type="component" value="Unassembled WGS sequence"/>
</dbReference>
<reference evidence="2" key="1">
    <citation type="submission" date="2020-04" db="EMBL/GenBank/DDBJ databases">
        <title>Hybrid Assembly of Korean Phytophthora infestans isolates.</title>
        <authorList>
            <person name="Prokchorchik M."/>
            <person name="Lee Y."/>
            <person name="Seo J."/>
            <person name="Cho J.-H."/>
            <person name="Park Y.-E."/>
            <person name="Jang D.-C."/>
            <person name="Im J.-S."/>
            <person name="Choi J.-G."/>
            <person name="Park H.-J."/>
            <person name="Lee G.-B."/>
            <person name="Lee Y.-G."/>
            <person name="Hong S.-Y."/>
            <person name="Cho K."/>
            <person name="Sohn K.H."/>
        </authorList>
    </citation>
    <scope>NUCLEOTIDE SEQUENCE</scope>
    <source>
        <strain evidence="2">KR_1_A1</strain>
    </source>
</reference>
<comment type="caution">
    <text evidence="2">The sequence shown here is derived from an EMBL/GenBank/DDBJ whole genome shotgun (WGS) entry which is preliminary data.</text>
</comment>
<name>A0A833WCY7_PHYIN</name>
<proteinExistence type="predicted"/>
<dbReference type="EMBL" id="WSZM01000234">
    <property type="protein sequence ID" value="KAF4037713.1"/>
    <property type="molecule type" value="Genomic_DNA"/>
</dbReference>
<protein>
    <submittedName>
        <fullName evidence="2">Uncharacterized protein</fullName>
    </submittedName>
</protein>
<keyword evidence="3" id="KW-1185">Reference proteome</keyword>